<keyword evidence="1" id="KW-0472">Membrane</keyword>
<dbReference type="Pfam" id="PF13400">
    <property type="entry name" value="Tad"/>
    <property type="match status" value="1"/>
</dbReference>
<organism evidence="4">
    <name type="scientific">hydrocarbon metagenome</name>
    <dbReference type="NCBI Taxonomy" id="938273"/>
    <lineage>
        <taxon>unclassified sequences</taxon>
        <taxon>metagenomes</taxon>
        <taxon>ecological metagenomes</taxon>
    </lineage>
</organism>
<accession>A0A0W8E343</accession>
<feature type="domain" description="DUF7305" evidence="3">
    <location>
        <begin position="238"/>
        <end position="339"/>
    </location>
</feature>
<keyword evidence="1" id="KW-1133">Transmembrane helix</keyword>
<dbReference type="InterPro" id="IPR028087">
    <property type="entry name" value="Tad_N"/>
</dbReference>
<proteinExistence type="predicted"/>
<name>A0A0W8E343_9ZZZZ</name>
<dbReference type="AlphaFoldDB" id="A0A0W8E343"/>
<dbReference type="InterPro" id="IPR055729">
    <property type="entry name" value="DUF7305"/>
</dbReference>
<evidence type="ECO:0000259" key="2">
    <source>
        <dbReference type="Pfam" id="PF13400"/>
    </source>
</evidence>
<comment type="caution">
    <text evidence="4">The sequence shown here is derived from an EMBL/GenBank/DDBJ whole genome shotgun (WGS) entry which is preliminary data.</text>
</comment>
<evidence type="ECO:0000256" key="1">
    <source>
        <dbReference type="SAM" id="Phobius"/>
    </source>
</evidence>
<protein>
    <submittedName>
        <fullName evidence="4">Uncharacterized protein</fullName>
    </submittedName>
</protein>
<evidence type="ECO:0000259" key="3">
    <source>
        <dbReference type="Pfam" id="PF23981"/>
    </source>
</evidence>
<dbReference type="EMBL" id="LNQE01001905">
    <property type="protein sequence ID" value="KUG02865.1"/>
    <property type="molecule type" value="Genomic_DNA"/>
</dbReference>
<feature type="transmembrane region" description="Helical" evidence="1">
    <location>
        <begin position="17"/>
        <end position="38"/>
    </location>
</feature>
<dbReference type="Pfam" id="PF23981">
    <property type="entry name" value="DUF7305"/>
    <property type="match status" value="1"/>
</dbReference>
<reference evidence="4" key="1">
    <citation type="journal article" date="2015" name="Proc. Natl. Acad. Sci. U.S.A.">
        <title>Networks of energetic and metabolic interactions define dynamics in microbial communities.</title>
        <authorList>
            <person name="Embree M."/>
            <person name="Liu J.K."/>
            <person name="Al-Bassam M.M."/>
            <person name="Zengler K."/>
        </authorList>
    </citation>
    <scope>NUCLEOTIDE SEQUENCE</scope>
</reference>
<evidence type="ECO:0000313" key="4">
    <source>
        <dbReference type="EMBL" id="KUG02865.1"/>
    </source>
</evidence>
<keyword evidence="1" id="KW-0812">Transmembrane</keyword>
<feature type="domain" description="Putative Flp pilus-assembly TadG-like N-terminal" evidence="2">
    <location>
        <begin position="17"/>
        <end position="63"/>
    </location>
</feature>
<sequence length="358" mass="38309">MQDVRDSIERFYKDERGAVMVLVALGMVVFISMAGLVIDGGREYLERQKIQNALDAAALAGAQELPDTSAATLAALDYASLNGLNPHNLVVFFPSSGMITVECTEDIDMYFLPVLNINQKSVNAIAGAAQDYSPAWASYTLFSGSSTERLQINGNTYYIDGSSHTNDDFKANGSSITITGICDAVGSISVNGSSMSIPHRQAYSSHIELPDYSEEVREQAESAGNVHHTDIHYNGNNVNVEDPIYVEGEVHLNGNNISGCGAILAEEDIHINGNMINNSSSDAICLYSQQDIHVNGNDITISGILYAPNGEIKLNGNNINITGKVIANTISINGNTITIMDDDSALQALPSSGVRLVL</sequence>
<gene>
    <name evidence="4" type="ORF">ASZ90_019758</name>
</gene>